<comment type="caution">
    <text evidence="1">The sequence shown here is derived from an EMBL/GenBank/DDBJ whole genome shotgun (WGS) entry which is preliminary data.</text>
</comment>
<proteinExistence type="predicted"/>
<name>A0A3N0UA32_9GAMM</name>
<accession>A0A3N0UA32</accession>
<dbReference type="STRING" id="1172565.AU508_15250"/>
<dbReference type="AlphaFoldDB" id="A0A3N0UA32"/>
<dbReference type="InterPro" id="IPR027417">
    <property type="entry name" value="P-loop_NTPase"/>
</dbReference>
<protein>
    <submittedName>
        <fullName evidence="1">Uncharacterized protein</fullName>
    </submittedName>
</protein>
<dbReference type="Gene3D" id="3.40.50.300">
    <property type="entry name" value="P-loop containing nucleotide triphosphate hydrolases"/>
    <property type="match status" value="1"/>
</dbReference>
<dbReference type="Pfam" id="PF13469">
    <property type="entry name" value="Sulfotransfer_3"/>
    <property type="match status" value="1"/>
</dbReference>
<reference evidence="1 2" key="1">
    <citation type="submission" date="2018-10" db="EMBL/GenBank/DDBJ databases">
        <title>New species genome.</title>
        <authorList>
            <person name="Li Y."/>
        </authorList>
    </citation>
    <scope>NUCLEOTIDE SEQUENCE [LARGE SCALE GENOMIC DNA]</scope>
    <source>
        <strain evidence="1 2">L6_4B</strain>
    </source>
</reference>
<dbReference type="EMBL" id="RJUJ01000017">
    <property type="protein sequence ID" value="ROH77158.1"/>
    <property type="molecule type" value="Genomic_DNA"/>
</dbReference>
<sequence length="124" mass="14234">MAHGWVEIVSRPVTVAPQGRYLEVRYEDLVTSPAEVIKRMTDFIGVEWSDQVLAHHEVSHVSFEIPGIIPLRKPPLKRLGYTLSDESREIASMTVMFILYLGHGARRTQVVLNDSFKLRKDSWM</sequence>
<evidence type="ECO:0000313" key="2">
    <source>
        <dbReference type="Proteomes" id="UP000274511"/>
    </source>
</evidence>
<dbReference type="SUPFAM" id="SSF52540">
    <property type="entry name" value="P-loop containing nucleoside triphosphate hydrolases"/>
    <property type="match status" value="1"/>
</dbReference>
<gene>
    <name evidence="1" type="ORF">EC392_14495</name>
</gene>
<organism evidence="1 2">
    <name type="scientific">Lonsdalea populi</name>
    <dbReference type="NCBI Taxonomy" id="1172565"/>
    <lineage>
        <taxon>Bacteria</taxon>
        <taxon>Pseudomonadati</taxon>
        <taxon>Pseudomonadota</taxon>
        <taxon>Gammaproteobacteria</taxon>
        <taxon>Enterobacterales</taxon>
        <taxon>Pectobacteriaceae</taxon>
        <taxon>Lonsdalea</taxon>
    </lineage>
</organism>
<evidence type="ECO:0000313" key="1">
    <source>
        <dbReference type="EMBL" id="ROH77158.1"/>
    </source>
</evidence>
<dbReference type="Proteomes" id="UP000274511">
    <property type="component" value="Unassembled WGS sequence"/>
</dbReference>